<organism evidence="2 3">
    <name type="scientific">Jatropha curcas</name>
    <name type="common">Barbados nut</name>
    <dbReference type="NCBI Taxonomy" id="180498"/>
    <lineage>
        <taxon>Eukaryota</taxon>
        <taxon>Viridiplantae</taxon>
        <taxon>Streptophyta</taxon>
        <taxon>Embryophyta</taxon>
        <taxon>Tracheophyta</taxon>
        <taxon>Spermatophyta</taxon>
        <taxon>Magnoliopsida</taxon>
        <taxon>eudicotyledons</taxon>
        <taxon>Gunneridae</taxon>
        <taxon>Pentapetalae</taxon>
        <taxon>rosids</taxon>
        <taxon>fabids</taxon>
        <taxon>Malpighiales</taxon>
        <taxon>Euphorbiaceae</taxon>
        <taxon>Crotonoideae</taxon>
        <taxon>Jatropheae</taxon>
        <taxon>Jatropha</taxon>
    </lineage>
</organism>
<protein>
    <recommendedName>
        <fullName evidence="4">Peptidase M20 dimerisation domain-containing protein</fullName>
    </recommendedName>
</protein>
<feature type="chain" id="PRO_5001639919" description="Peptidase M20 dimerisation domain-containing protein" evidence="1">
    <location>
        <begin position="29"/>
        <end position="282"/>
    </location>
</feature>
<proteinExistence type="predicted"/>
<dbReference type="Proteomes" id="UP000027138">
    <property type="component" value="Unassembled WGS sequence"/>
</dbReference>
<reference evidence="2 3" key="1">
    <citation type="journal article" date="2014" name="PLoS ONE">
        <title>Global Analysis of Gene Expression Profiles in Physic Nut (Jatropha curcas L.) Seedlings Exposed to Salt Stress.</title>
        <authorList>
            <person name="Zhang L."/>
            <person name="Zhang C."/>
            <person name="Wu P."/>
            <person name="Chen Y."/>
            <person name="Li M."/>
            <person name="Jiang H."/>
            <person name="Wu G."/>
        </authorList>
    </citation>
    <scope>NUCLEOTIDE SEQUENCE [LARGE SCALE GENOMIC DNA]</scope>
    <source>
        <strain evidence="3">cv. GZQX0401</strain>
        <tissue evidence="2">Young leaves</tissue>
    </source>
</reference>
<keyword evidence="3" id="KW-1185">Reference proteome</keyword>
<keyword evidence="1" id="KW-0732">Signal</keyword>
<dbReference type="AlphaFoldDB" id="A0A067KWG7"/>
<dbReference type="PANTHER" id="PTHR11014:SF108">
    <property type="entry name" value="IAA-AMINO ACID HYDROLASE ILR1"/>
    <property type="match status" value="1"/>
</dbReference>
<name>A0A067KWG7_JATCU</name>
<evidence type="ECO:0008006" key="4">
    <source>
        <dbReference type="Google" id="ProtNLM"/>
    </source>
</evidence>
<evidence type="ECO:0000256" key="1">
    <source>
        <dbReference type="SAM" id="SignalP"/>
    </source>
</evidence>
<dbReference type="PANTHER" id="PTHR11014">
    <property type="entry name" value="PEPTIDASE M20 FAMILY MEMBER"/>
    <property type="match status" value="1"/>
</dbReference>
<dbReference type="MEROPS" id="M20.A02"/>
<dbReference type="SUPFAM" id="SSF53187">
    <property type="entry name" value="Zn-dependent exopeptidases"/>
    <property type="match status" value="1"/>
</dbReference>
<dbReference type="OrthoDB" id="6119954at2759"/>
<dbReference type="Gene3D" id="3.40.630.10">
    <property type="entry name" value="Zn peptidases"/>
    <property type="match status" value="1"/>
</dbReference>
<sequence>MSFNGICLMGFNLMSLLCVSAFLYQSSALSTESGLELLSQELLESAREVKFLEWIKGIRRRIHEHPELGFEEHRTSQLIRTELDSLGIKYKWPVAKTGVVASIGSGEKPVFALRADMDALPLQELVEWEHQSKIDGRMHACGHDSHVSMLLGAAKLLQQKRNEIKGTVKLVFQPGEEGYAGAYHMLQDGVLDDVKAIFMLHVLPSIPTGVIASRPGPILAGAGLFSVTIRGKGRHAATPHSSIDPILAASFAIIALQQIVSRELDPLRAGVIFSFLYCRIDF</sequence>
<dbReference type="GO" id="GO:0010179">
    <property type="term" value="F:IAA-Ala conjugate hydrolase activity"/>
    <property type="evidence" value="ECO:0007669"/>
    <property type="project" value="TreeGrafter"/>
</dbReference>
<dbReference type="EMBL" id="KK914453">
    <property type="protein sequence ID" value="KDP36174.1"/>
    <property type="molecule type" value="Genomic_DNA"/>
</dbReference>
<dbReference type="GO" id="GO:0005783">
    <property type="term" value="C:endoplasmic reticulum"/>
    <property type="evidence" value="ECO:0007669"/>
    <property type="project" value="TreeGrafter"/>
</dbReference>
<feature type="signal peptide" evidence="1">
    <location>
        <begin position="1"/>
        <end position="28"/>
    </location>
</feature>
<accession>A0A067KWG7</accession>
<dbReference type="Pfam" id="PF01546">
    <property type="entry name" value="Peptidase_M20"/>
    <property type="match status" value="1"/>
</dbReference>
<dbReference type="NCBIfam" id="TIGR01891">
    <property type="entry name" value="amidohydrolases"/>
    <property type="match status" value="1"/>
</dbReference>
<gene>
    <name evidence="2" type="ORF">JCGZ_08818</name>
</gene>
<evidence type="ECO:0000313" key="3">
    <source>
        <dbReference type="Proteomes" id="UP000027138"/>
    </source>
</evidence>
<dbReference type="GO" id="GO:0009850">
    <property type="term" value="P:auxin metabolic process"/>
    <property type="evidence" value="ECO:0007669"/>
    <property type="project" value="TreeGrafter"/>
</dbReference>
<dbReference type="InterPro" id="IPR002933">
    <property type="entry name" value="Peptidase_M20"/>
</dbReference>
<evidence type="ECO:0000313" key="2">
    <source>
        <dbReference type="EMBL" id="KDP36174.1"/>
    </source>
</evidence>
<dbReference type="InterPro" id="IPR017439">
    <property type="entry name" value="Amidohydrolase"/>
</dbReference>